<dbReference type="CDD" id="cd01647">
    <property type="entry name" value="RT_LTR"/>
    <property type="match status" value="1"/>
</dbReference>
<evidence type="ECO:0000313" key="5">
    <source>
        <dbReference type="Proteomes" id="UP000765509"/>
    </source>
</evidence>
<dbReference type="PANTHER" id="PTHR37984">
    <property type="entry name" value="PROTEIN CBG26694"/>
    <property type="match status" value="1"/>
</dbReference>
<accession>A0A9Q3KG24</accession>
<dbReference type="EMBL" id="AVOT02108286">
    <property type="protein sequence ID" value="MBW0580748.1"/>
    <property type="molecule type" value="Genomic_DNA"/>
</dbReference>
<dbReference type="Proteomes" id="UP000765509">
    <property type="component" value="Unassembled WGS sequence"/>
</dbReference>
<evidence type="ECO:0008006" key="6">
    <source>
        <dbReference type="Google" id="ProtNLM"/>
    </source>
</evidence>
<dbReference type="InterPro" id="IPR043502">
    <property type="entry name" value="DNA/RNA_pol_sf"/>
</dbReference>
<keyword evidence="5" id="KW-1185">Reference proteome</keyword>
<sequence length="332" mass="38233">MDLGVFRKVGNNEQVEVTTPVIITWHNGKSRMVGDFRALNTYTIPDRYPIPRIHETFTQLSQAEFITAMDSLKGFYQNFLTKNAKGLLRIMVHCGILEYLKAPFGIKNAHSHYQRMMNTIFPEELSEGWLIIYIDHIIVCSETWENHFTRLERVLQKIVQVNMKISLKKCHVAYSELKALGYVVSGIILRIDKNKVAAVLLKPIPQTKKEMQSLLGFAGYYRQHIKDFAKIAKSLYKLCDQQTVYEMTEERVKEYEELKNSLTNSPFLLIPDWKLPFKLYIDSCGEGLGAALCHTQIINDKPVEGPISFISRKIKPTEARYGASKMEFLCLV</sequence>
<feature type="domain" description="Reverse transcriptase/retrotransposon-derived protein RNase H-like" evidence="3">
    <location>
        <begin position="247"/>
        <end position="332"/>
    </location>
</feature>
<evidence type="ECO:0000259" key="3">
    <source>
        <dbReference type="Pfam" id="PF17919"/>
    </source>
</evidence>
<dbReference type="InterPro" id="IPR050951">
    <property type="entry name" value="Retrovirus_Pol_polyprotein"/>
</dbReference>
<dbReference type="SUPFAM" id="SSF56672">
    <property type="entry name" value="DNA/RNA polymerases"/>
    <property type="match status" value="1"/>
</dbReference>
<dbReference type="InterPro" id="IPR000477">
    <property type="entry name" value="RT_dom"/>
</dbReference>
<name>A0A9Q3KG24_9BASI</name>
<keyword evidence="1" id="KW-0511">Multifunctional enzyme</keyword>
<evidence type="ECO:0000313" key="4">
    <source>
        <dbReference type="EMBL" id="MBW0580748.1"/>
    </source>
</evidence>
<dbReference type="GO" id="GO:0003824">
    <property type="term" value="F:catalytic activity"/>
    <property type="evidence" value="ECO:0007669"/>
    <property type="project" value="UniProtKB-KW"/>
</dbReference>
<gene>
    <name evidence="4" type="ORF">O181_120463</name>
</gene>
<dbReference type="InterPro" id="IPR041577">
    <property type="entry name" value="RT_RNaseH_2"/>
</dbReference>
<reference evidence="4" key="1">
    <citation type="submission" date="2021-03" db="EMBL/GenBank/DDBJ databases">
        <title>Draft genome sequence of rust myrtle Austropuccinia psidii MF-1, a brazilian biotype.</title>
        <authorList>
            <person name="Quecine M.C."/>
            <person name="Pachon D.M.R."/>
            <person name="Bonatelli M.L."/>
            <person name="Correr F.H."/>
            <person name="Franceschini L.M."/>
            <person name="Leite T.F."/>
            <person name="Margarido G.R.A."/>
            <person name="Almeida C.A."/>
            <person name="Ferrarezi J.A."/>
            <person name="Labate C.A."/>
        </authorList>
    </citation>
    <scope>NUCLEOTIDE SEQUENCE</scope>
    <source>
        <strain evidence="4">MF-1</strain>
    </source>
</reference>
<dbReference type="FunFam" id="3.30.70.270:FF:000020">
    <property type="entry name" value="Transposon Tf2-6 polyprotein-like Protein"/>
    <property type="match status" value="1"/>
</dbReference>
<evidence type="ECO:0000256" key="1">
    <source>
        <dbReference type="ARBA" id="ARBA00023268"/>
    </source>
</evidence>
<dbReference type="PANTHER" id="PTHR37984:SF5">
    <property type="entry name" value="PROTEIN NYNRIN-LIKE"/>
    <property type="match status" value="1"/>
</dbReference>
<dbReference type="Pfam" id="PF17919">
    <property type="entry name" value="RT_RNaseH_2"/>
    <property type="match status" value="1"/>
</dbReference>
<comment type="caution">
    <text evidence="4">The sequence shown here is derived from an EMBL/GenBank/DDBJ whole genome shotgun (WGS) entry which is preliminary data.</text>
</comment>
<organism evidence="4 5">
    <name type="scientific">Austropuccinia psidii MF-1</name>
    <dbReference type="NCBI Taxonomy" id="1389203"/>
    <lineage>
        <taxon>Eukaryota</taxon>
        <taxon>Fungi</taxon>
        <taxon>Dikarya</taxon>
        <taxon>Basidiomycota</taxon>
        <taxon>Pucciniomycotina</taxon>
        <taxon>Pucciniomycetes</taxon>
        <taxon>Pucciniales</taxon>
        <taxon>Sphaerophragmiaceae</taxon>
        <taxon>Austropuccinia</taxon>
    </lineage>
</organism>
<proteinExistence type="predicted"/>
<protein>
    <recommendedName>
        <fullName evidence="6">Reverse transcriptase domain-containing protein</fullName>
    </recommendedName>
</protein>
<feature type="domain" description="Reverse transcriptase" evidence="2">
    <location>
        <begin position="27"/>
        <end position="183"/>
    </location>
</feature>
<dbReference type="Gene3D" id="3.30.70.270">
    <property type="match status" value="2"/>
</dbReference>
<dbReference type="InterPro" id="IPR043128">
    <property type="entry name" value="Rev_trsase/Diguanyl_cyclase"/>
</dbReference>
<evidence type="ECO:0000259" key="2">
    <source>
        <dbReference type="Pfam" id="PF00078"/>
    </source>
</evidence>
<dbReference type="AlphaFoldDB" id="A0A9Q3KG24"/>
<dbReference type="Pfam" id="PF00078">
    <property type="entry name" value="RVT_1"/>
    <property type="match status" value="1"/>
</dbReference>